<feature type="region of interest" description="Disordered" evidence="1">
    <location>
        <begin position="1551"/>
        <end position="1612"/>
    </location>
</feature>
<feature type="compositionally biased region" description="Polar residues" evidence="1">
    <location>
        <begin position="1486"/>
        <end position="1495"/>
    </location>
</feature>
<feature type="region of interest" description="Disordered" evidence="1">
    <location>
        <begin position="1281"/>
        <end position="1324"/>
    </location>
</feature>
<feature type="compositionally biased region" description="Basic and acidic residues" evidence="1">
    <location>
        <begin position="1155"/>
        <end position="1165"/>
    </location>
</feature>
<feature type="region of interest" description="Disordered" evidence="1">
    <location>
        <begin position="114"/>
        <end position="138"/>
    </location>
</feature>
<evidence type="ECO:0000313" key="2">
    <source>
        <dbReference type="EMBL" id="CAL1539502.1"/>
    </source>
</evidence>
<feature type="compositionally biased region" description="Basic and acidic residues" evidence="1">
    <location>
        <begin position="941"/>
        <end position="954"/>
    </location>
</feature>
<feature type="region of interest" description="Disordered" evidence="1">
    <location>
        <begin position="1369"/>
        <end position="1398"/>
    </location>
</feature>
<feature type="compositionally biased region" description="Polar residues" evidence="1">
    <location>
        <begin position="1171"/>
        <end position="1190"/>
    </location>
</feature>
<organism evidence="2 3">
    <name type="scientific">Lymnaea stagnalis</name>
    <name type="common">Great pond snail</name>
    <name type="synonym">Helix stagnalis</name>
    <dbReference type="NCBI Taxonomy" id="6523"/>
    <lineage>
        <taxon>Eukaryota</taxon>
        <taxon>Metazoa</taxon>
        <taxon>Spiralia</taxon>
        <taxon>Lophotrochozoa</taxon>
        <taxon>Mollusca</taxon>
        <taxon>Gastropoda</taxon>
        <taxon>Heterobranchia</taxon>
        <taxon>Euthyneura</taxon>
        <taxon>Panpulmonata</taxon>
        <taxon>Hygrophila</taxon>
        <taxon>Lymnaeoidea</taxon>
        <taxon>Lymnaeidae</taxon>
        <taxon>Lymnaea</taxon>
    </lineage>
</organism>
<feature type="compositionally biased region" description="Basic residues" evidence="1">
    <location>
        <begin position="1143"/>
        <end position="1154"/>
    </location>
</feature>
<dbReference type="EMBL" id="CAXITT010000340">
    <property type="protein sequence ID" value="CAL1539502.1"/>
    <property type="molecule type" value="Genomic_DNA"/>
</dbReference>
<feature type="compositionally biased region" description="Basic and acidic residues" evidence="1">
    <location>
        <begin position="1077"/>
        <end position="1088"/>
    </location>
</feature>
<feature type="compositionally biased region" description="Polar residues" evidence="1">
    <location>
        <begin position="1258"/>
        <end position="1268"/>
    </location>
</feature>
<feature type="region of interest" description="Disordered" evidence="1">
    <location>
        <begin position="1432"/>
        <end position="1495"/>
    </location>
</feature>
<evidence type="ECO:0000256" key="1">
    <source>
        <dbReference type="SAM" id="MobiDB-lite"/>
    </source>
</evidence>
<feature type="compositionally biased region" description="Basic and acidic residues" evidence="1">
    <location>
        <begin position="1216"/>
        <end position="1230"/>
    </location>
</feature>
<evidence type="ECO:0000313" key="3">
    <source>
        <dbReference type="Proteomes" id="UP001497497"/>
    </source>
</evidence>
<proteinExistence type="predicted"/>
<name>A0AAV2HZ16_LYMST</name>
<feature type="compositionally biased region" description="Basic and acidic residues" evidence="1">
    <location>
        <begin position="1593"/>
        <end position="1609"/>
    </location>
</feature>
<feature type="compositionally biased region" description="Basic and acidic residues" evidence="1">
    <location>
        <begin position="1132"/>
        <end position="1142"/>
    </location>
</feature>
<feature type="region of interest" description="Disordered" evidence="1">
    <location>
        <begin position="921"/>
        <end position="958"/>
    </location>
</feature>
<feature type="compositionally biased region" description="Basic residues" evidence="1">
    <location>
        <begin position="1580"/>
        <end position="1592"/>
    </location>
</feature>
<feature type="compositionally biased region" description="Basic residues" evidence="1">
    <location>
        <begin position="1119"/>
        <end position="1131"/>
    </location>
</feature>
<protein>
    <submittedName>
        <fullName evidence="2">Uncharacterized protein</fullName>
    </submittedName>
</protein>
<feature type="region of interest" description="Disordered" evidence="1">
    <location>
        <begin position="167"/>
        <end position="186"/>
    </location>
</feature>
<accession>A0AAV2HZ16</accession>
<feature type="compositionally biased region" description="Polar residues" evidence="1">
    <location>
        <begin position="37"/>
        <end position="54"/>
    </location>
</feature>
<feature type="region of interest" description="Disordered" evidence="1">
    <location>
        <begin position="1047"/>
        <end position="1268"/>
    </location>
</feature>
<reference evidence="2 3" key="1">
    <citation type="submission" date="2024-04" db="EMBL/GenBank/DDBJ databases">
        <authorList>
            <consortium name="Genoscope - CEA"/>
            <person name="William W."/>
        </authorList>
    </citation>
    <scope>NUCLEOTIDE SEQUENCE [LARGE SCALE GENOMIC DNA]</scope>
</reference>
<feature type="compositionally biased region" description="Basic and acidic residues" evidence="1">
    <location>
        <begin position="1471"/>
        <end position="1485"/>
    </location>
</feature>
<feature type="region of interest" description="Disordered" evidence="1">
    <location>
        <begin position="1"/>
        <end position="61"/>
    </location>
</feature>
<feature type="compositionally biased region" description="Polar residues" evidence="1">
    <location>
        <begin position="1284"/>
        <end position="1299"/>
    </location>
</feature>
<keyword evidence="3" id="KW-1185">Reference proteome</keyword>
<feature type="compositionally biased region" description="Basic and acidic residues" evidence="1">
    <location>
        <begin position="1551"/>
        <end position="1576"/>
    </location>
</feature>
<gene>
    <name evidence="2" type="ORF">GSLYS_00013258001</name>
</gene>
<feature type="region of interest" description="Disordered" evidence="1">
    <location>
        <begin position="869"/>
        <end position="892"/>
    </location>
</feature>
<feature type="compositionally biased region" description="Basic and acidic residues" evidence="1">
    <location>
        <begin position="921"/>
        <end position="933"/>
    </location>
</feature>
<dbReference type="Proteomes" id="UP001497497">
    <property type="component" value="Unassembled WGS sequence"/>
</dbReference>
<feature type="compositionally biased region" description="Acidic residues" evidence="1">
    <location>
        <begin position="1244"/>
        <end position="1256"/>
    </location>
</feature>
<sequence>MKVPTNVEFKTPLSVARQRSAPNVSEHERPQGGAPQEETTQPLTEPRQQTSTPSDHLMLPTSGVSRLLDPLYPRQLYFERNGRAKSPGYFFKKFQELRHPQATYMQDGDAAKHVPNYQETPRRGGAMRGRSPVFDHSKTKAIDNSPQLKRIEELLARKYEAIGREDTHHVRRQRASSPSTATGRATAHEFYNVPVLPSSGTQTDPMSDSAEMEQKLNKTSHGMPNQIPMNTNDLHAGYDHMGSQTLHVDNARSKYPVDSQVPALVLNGGYFSQYGQIKSASTDLKDVGTQVSPNPPSALHPRMVLTSISTQCPSIHWGFASIQTESNGHVLKVAATQAQHLETPDTETWSKAVLDNAYYFQNGDARNLVRDKNFIINYNPQACSSLHGAPLTGDETLSLTDHCNDNIRNFLRSCAGGDTRSALERHVPPMAPPPLGYHIRRYYSSSETTVEDIEIRRSDVPEETEARKDKLKCGAMEAIHTKNRKRVRDGQQGVDQVVVHQNKAVNDKKITRDAMGYVTRSVGDRTKAGKLNTTEGRKGGFQRAATTLRRGYIKDAKDKKREKRERNFTTPVSRDFAQNKIITSATGVASCEGDGAKVKYQYEPTKLSKHEQPDRTKYVVYYCKPNGYVNAEDLKKKYNRSKAPNLKLIDANVLPPNVALQPILIRKGSEGKLKYPCFSYKKGIKKRPLYRKNNLSNSIRTAFRVSSGCDLNTNSNAYDPDARDDSYEAQLLQHQAVASDTTLETMDNEDQTADTQSDDTCVTHVYEDKSPSHAGVRDSPQLNKSEDEFSSPKRGPPPENWDEKKHNLLQACNEAIKTRMQRRDLVTNESDEFTDSEKFSNPLTGCSCSSSTLAAGQKMYSEMSLELQSSKSPALAEPLTKDDQIQSLSAKRASRTKQTEALYIKFESSLSKKVTTVVKEKNKSPSEKFRSDYKQLQLQDDNPKSLTEGEKKPTAQEVPRYTRIIRLNDEVVDKKTGRKQISETSLQTKRSMLRSPRAASKELVLACIESEHRFDAVKDLLSAACKGEDFRHSPPKCISPYKPSYEPLYEPPFEPPAAIDPEEPSEDRSVDLVGSKECSETIKSDPSEVLKTPGKKSQSAESSGSKRTKRDKSDSPTPRKSKERTQRRTKYKRVDSPTEPKKTSKKKKSTSKSKNKSEVSRDRSQTRTRKISSGTSTRKSPVRPASSTNTQERKAKKRGSKTKSAERSQSDYFPMKPEKIKGKKLVEKASEKKKKKRVKAEVILNDDEASDEDDTESVGRQCQSSLSAPVNTEVTVYTRIRTPSPRSCSPIIQNRSASPTFFRGRQDSRQGLGSNQCDEEKTRSLDRQLISQGGRFKDQKPKSHAAISADNIVNSGAVSKHLRPTESVPVFVENQVQPRPPKAAQSVNANKLKKSEKDLQKAELGWNSSLSATAQRAAAERAKMLQKRKAKYSLAKVRNAPNKGQETGTAVPRRPMQRKGQAEGDNVCSGSEKEDKSEPVLREKPSTSQVKSVQFSESIEDLEAQKHVNASDSVQLGNVSNRSEGDVLTHKNCAPGAQCMNAEFGSFERATKREASDSVNEKSDRSVDKITVEPRSHSTPPRRKRPVWLKKASKPEEGKPSDGGKEKQAAAKQIAAPMKLKLGHSAENMANGSKCNTHLYYTLKTGKASPKTSNLSLSGKATVSYNTRINAVFMTPPVNKSSKKAIASVGSPVDIKEIIEGTSVDVFDHCKMTNIRSAKSVPSIGLAAGKKLKLTSDVRSMTGKKKKNSKARESGSLRSLCSNETYEDHVRLTSKDRASPTYSVSTEVDEGAVALKPGSSSLVSYGHARRREKKHSKKRALPLNEAVDWQLLARPEEANRAEMRRVHYYGDMLDIDVFHLGLAWMVQGFFNRISYFNPCQQPSTNASGDMPANQQITD</sequence>
<feature type="region of interest" description="Disordered" evidence="1">
    <location>
        <begin position="766"/>
        <end position="804"/>
    </location>
</feature>
<comment type="caution">
    <text evidence="2">The sequence shown here is derived from an EMBL/GenBank/DDBJ whole genome shotgun (WGS) entry which is preliminary data.</text>
</comment>
<feature type="compositionally biased region" description="Polar residues" evidence="1">
    <location>
        <begin position="1095"/>
        <end position="1105"/>
    </location>
</feature>